<sequence length="406" mass="45260">MKFKNYLKLLVYKDGSDLYLTAGAPPAAKFQGKLMPIDKVALTDEMIKEIAYSIMDESQRQDFERRPEMNLAISEEGIGRFRVNIFKQRNMHAMVVRNIKVNIPKVEDLGLPDVLKKVIMENRGLILFVGATGSGKSTSLAALIDYRNSHSAGHIITIEDPIEFIHPHKRCLVNQREVGVDTQSYEDALKNTLRQAPDVILIGEIRSQDTMEYAINFAETGHLCLSTLHANNANQALDRIINFFPEERRNQLLMDLSLNLRAFVSQRLVPTVDGKRTAAIEILLGTPLVCDLIRKGEVHAIKEVMEKSEGLGMQTFDSHLVKLYQAGRITAEEAIRNADSANNVRLKISLNQPLASKKASAKSTVLLQDQTNEKTESPQTAESPLDTMDLSLEPVADESEVAGEGH</sequence>
<gene>
    <name evidence="4" type="primary">pilU</name>
    <name evidence="4" type="ORF">MSZNOR_3158</name>
</gene>
<evidence type="ECO:0000313" key="5">
    <source>
        <dbReference type="Proteomes" id="UP001162030"/>
    </source>
</evidence>
<name>A0ABN8X586_9GAMM</name>
<organism evidence="4 5">
    <name type="scientific">Methylocaldum szegediense</name>
    <dbReference type="NCBI Taxonomy" id="73780"/>
    <lineage>
        <taxon>Bacteria</taxon>
        <taxon>Pseudomonadati</taxon>
        <taxon>Pseudomonadota</taxon>
        <taxon>Gammaproteobacteria</taxon>
        <taxon>Methylococcales</taxon>
        <taxon>Methylococcaceae</taxon>
        <taxon>Methylocaldum</taxon>
    </lineage>
</organism>
<protein>
    <submittedName>
        <fullName evidence="4">Type IV pilus ATPase PilU</fullName>
    </submittedName>
</protein>
<dbReference type="InterPro" id="IPR001482">
    <property type="entry name" value="T2SS/T4SS_dom"/>
</dbReference>
<evidence type="ECO:0000313" key="4">
    <source>
        <dbReference type="EMBL" id="CAI8886447.1"/>
    </source>
</evidence>
<dbReference type="RefSeq" id="WP_036269683.1">
    <property type="nucleotide sequence ID" value="NZ_OX458333.1"/>
</dbReference>
<feature type="compositionally biased region" description="Polar residues" evidence="2">
    <location>
        <begin position="361"/>
        <end position="370"/>
    </location>
</feature>
<feature type="domain" description="Bacterial type II secretion system protein E" evidence="3">
    <location>
        <begin position="68"/>
        <end position="278"/>
    </location>
</feature>
<dbReference type="SUPFAM" id="SSF52540">
    <property type="entry name" value="P-loop containing nucleoside triphosphate hydrolases"/>
    <property type="match status" value="1"/>
</dbReference>
<dbReference type="InterPro" id="IPR050921">
    <property type="entry name" value="T4SS_GSP_E_ATPase"/>
</dbReference>
<dbReference type="NCBIfam" id="TIGR01420">
    <property type="entry name" value="pilT_fam"/>
    <property type="match status" value="1"/>
</dbReference>
<proteinExistence type="inferred from homology"/>
<dbReference type="InterPro" id="IPR027417">
    <property type="entry name" value="P-loop_NTPase"/>
</dbReference>
<dbReference type="InterPro" id="IPR006321">
    <property type="entry name" value="PilT/PilU"/>
</dbReference>
<dbReference type="CDD" id="cd01131">
    <property type="entry name" value="PilT"/>
    <property type="match status" value="1"/>
</dbReference>
<dbReference type="PANTHER" id="PTHR30486:SF12">
    <property type="entry name" value="TYPE IV PILUS ATPASE PILU"/>
    <property type="match status" value="1"/>
</dbReference>
<dbReference type="Pfam" id="PF00437">
    <property type="entry name" value="T2SSE"/>
    <property type="match status" value="1"/>
</dbReference>
<feature type="region of interest" description="Disordered" evidence="2">
    <location>
        <begin position="361"/>
        <end position="406"/>
    </location>
</feature>
<feature type="compositionally biased region" description="Acidic residues" evidence="2">
    <location>
        <begin position="395"/>
        <end position="406"/>
    </location>
</feature>
<dbReference type="Gene3D" id="3.40.50.300">
    <property type="entry name" value="P-loop containing nucleotide triphosphate hydrolases"/>
    <property type="match status" value="1"/>
</dbReference>
<dbReference type="Gene3D" id="3.30.450.90">
    <property type="match status" value="1"/>
</dbReference>
<comment type="similarity">
    <text evidence="1">Belongs to the GSP E family.</text>
</comment>
<keyword evidence="5" id="KW-1185">Reference proteome</keyword>
<reference evidence="4 5" key="1">
    <citation type="submission" date="2023-03" db="EMBL/GenBank/DDBJ databases">
        <authorList>
            <person name="Pearce D."/>
        </authorList>
    </citation>
    <scope>NUCLEOTIDE SEQUENCE [LARGE SCALE GENOMIC DNA]</scope>
    <source>
        <strain evidence="4">Msz</strain>
    </source>
</reference>
<dbReference type="Proteomes" id="UP001162030">
    <property type="component" value="Chromosome"/>
</dbReference>
<evidence type="ECO:0000256" key="2">
    <source>
        <dbReference type="SAM" id="MobiDB-lite"/>
    </source>
</evidence>
<dbReference type="PANTHER" id="PTHR30486">
    <property type="entry name" value="TWITCHING MOTILITY PROTEIN PILT"/>
    <property type="match status" value="1"/>
</dbReference>
<dbReference type="EMBL" id="OX458333">
    <property type="protein sequence ID" value="CAI8886447.1"/>
    <property type="molecule type" value="Genomic_DNA"/>
</dbReference>
<evidence type="ECO:0000259" key="3">
    <source>
        <dbReference type="Pfam" id="PF00437"/>
    </source>
</evidence>
<accession>A0ABN8X586</accession>
<evidence type="ECO:0000256" key="1">
    <source>
        <dbReference type="ARBA" id="ARBA00006611"/>
    </source>
</evidence>